<dbReference type="EMBL" id="JACHJD010000014">
    <property type="protein sequence ID" value="MBB5107498.1"/>
    <property type="molecule type" value="Genomic_DNA"/>
</dbReference>
<dbReference type="PANTHER" id="PTHR21716:SF53">
    <property type="entry name" value="PERMEASE PERM-RELATED"/>
    <property type="match status" value="1"/>
</dbReference>
<feature type="compositionally biased region" description="Low complexity" evidence="8">
    <location>
        <begin position="99"/>
        <end position="120"/>
    </location>
</feature>
<feature type="compositionally biased region" description="Low complexity" evidence="8">
    <location>
        <begin position="70"/>
        <end position="82"/>
    </location>
</feature>
<protein>
    <submittedName>
        <fullName evidence="10">Putative PurR-regulated permease PerM</fullName>
    </submittedName>
</protein>
<feature type="transmembrane region" description="Helical" evidence="9">
    <location>
        <begin position="487"/>
        <end position="513"/>
    </location>
</feature>
<name>A0A7W8B2J4_STRST</name>
<dbReference type="Proteomes" id="UP000549009">
    <property type="component" value="Unassembled WGS sequence"/>
</dbReference>
<feature type="compositionally biased region" description="Low complexity" evidence="8">
    <location>
        <begin position="48"/>
        <end position="61"/>
    </location>
</feature>
<evidence type="ECO:0000313" key="10">
    <source>
        <dbReference type="EMBL" id="MBB5107498.1"/>
    </source>
</evidence>
<sequence length="556" mass="57502">MSRVPGWRRRVGAGLTRLGERLDTGRAQGGQDTPEPEPAAVGRDEPSDASVVSDVSDTSSAPGVSGAVGEGLTAGAALPGPAEAEDAAPDGTHARADDSAPAARPAAEDGAAPGEHAPGGTKLSLRKRYADMVRHAADARADAEGRARGEDPSDADDAAAADQVPAPPAYAPAIAARPDPVAAVPWGMRVAAEAGWRLLVLAGTVWVLMKVISAVQLVVFAFVAALLITALLQPTVARLSRLGLPRGLATMVTAVLGFVIMGLVGWFVVWQVMENVDTLSSQIQDGIEDLRKWLLNSPFHVTEDQINDIAKSLREAVGANSEEITSASLEGVTVIMEALTGILLAVFSTLFLLYDGPRIWKWFLRLVPAAARPGVAGAGPQAWRTLTAYVRGTVIVALIDAVFIGLGIYFLGVPMAVPLAVFIFLFAFIPLVGAVISGALAVVVALVTQGVFTAVMSLVVVLAVQQIEGHILQPFILGRAVRVHPLAVVLSVAAGGMVAGIGGAVVAVPLVAVTNTVVGHLRAYSRELALRQAEAVADTAPAPEQLPSPPTRPSSG</sequence>
<comment type="similarity">
    <text evidence="2">Belongs to the autoinducer-2 exporter (AI-2E) (TC 2.A.86) family.</text>
</comment>
<evidence type="ECO:0000256" key="8">
    <source>
        <dbReference type="SAM" id="MobiDB-lite"/>
    </source>
</evidence>
<proteinExistence type="inferred from homology"/>
<feature type="transmembrane region" description="Helical" evidence="9">
    <location>
        <begin position="388"/>
        <end position="410"/>
    </location>
</feature>
<dbReference type="InterPro" id="IPR002549">
    <property type="entry name" value="AI-2E-like"/>
</dbReference>
<dbReference type="GO" id="GO:0055085">
    <property type="term" value="P:transmembrane transport"/>
    <property type="evidence" value="ECO:0007669"/>
    <property type="project" value="TreeGrafter"/>
</dbReference>
<feature type="transmembrane region" description="Helical" evidence="9">
    <location>
        <begin position="443"/>
        <end position="467"/>
    </location>
</feature>
<feature type="compositionally biased region" description="Pro residues" evidence="8">
    <location>
        <begin position="544"/>
        <end position="556"/>
    </location>
</feature>
<feature type="transmembrane region" description="Helical" evidence="9">
    <location>
        <begin position="334"/>
        <end position="354"/>
    </location>
</feature>
<dbReference type="GO" id="GO:0005886">
    <property type="term" value="C:plasma membrane"/>
    <property type="evidence" value="ECO:0007669"/>
    <property type="project" value="UniProtKB-SubCell"/>
</dbReference>
<keyword evidence="4" id="KW-1003">Cell membrane</keyword>
<evidence type="ECO:0000256" key="4">
    <source>
        <dbReference type="ARBA" id="ARBA00022475"/>
    </source>
</evidence>
<feature type="compositionally biased region" description="Basic and acidic residues" evidence="8">
    <location>
        <begin position="136"/>
        <end position="151"/>
    </location>
</feature>
<comment type="caution">
    <text evidence="10">The sequence shown here is derived from an EMBL/GenBank/DDBJ whole genome shotgun (WGS) entry which is preliminary data.</text>
</comment>
<gene>
    <name evidence="10" type="ORF">FHS40_006615</name>
</gene>
<keyword evidence="5 9" id="KW-0812">Transmembrane</keyword>
<evidence type="ECO:0000256" key="5">
    <source>
        <dbReference type="ARBA" id="ARBA00022692"/>
    </source>
</evidence>
<feature type="region of interest" description="Disordered" evidence="8">
    <location>
        <begin position="136"/>
        <end position="162"/>
    </location>
</feature>
<feature type="region of interest" description="Disordered" evidence="8">
    <location>
        <begin position="1"/>
        <end position="124"/>
    </location>
</feature>
<evidence type="ECO:0000256" key="6">
    <source>
        <dbReference type="ARBA" id="ARBA00022989"/>
    </source>
</evidence>
<evidence type="ECO:0000256" key="1">
    <source>
        <dbReference type="ARBA" id="ARBA00004651"/>
    </source>
</evidence>
<dbReference type="AlphaFoldDB" id="A0A7W8B2J4"/>
<evidence type="ECO:0000256" key="9">
    <source>
        <dbReference type="SAM" id="Phobius"/>
    </source>
</evidence>
<feature type="transmembrane region" description="Helical" evidence="9">
    <location>
        <begin position="218"/>
        <end position="236"/>
    </location>
</feature>
<evidence type="ECO:0000256" key="7">
    <source>
        <dbReference type="ARBA" id="ARBA00023136"/>
    </source>
</evidence>
<dbReference type="Pfam" id="PF01594">
    <property type="entry name" value="AI-2E_transport"/>
    <property type="match status" value="1"/>
</dbReference>
<evidence type="ECO:0000313" key="11">
    <source>
        <dbReference type="Proteomes" id="UP000549009"/>
    </source>
</evidence>
<evidence type="ECO:0000256" key="3">
    <source>
        <dbReference type="ARBA" id="ARBA00022448"/>
    </source>
</evidence>
<keyword evidence="11" id="KW-1185">Reference proteome</keyword>
<feature type="region of interest" description="Disordered" evidence="8">
    <location>
        <begin position="537"/>
        <end position="556"/>
    </location>
</feature>
<keyword evidence="3" id="KW-0813">Transport</keyword>
<comment type="subcellular location">
    <subcellularLocation>
        <location evidence="1">Cell membrane</location>
        <topology evidence="1">Multi-pass membrane protein</topology>
    </subcellularLocation>
</comment>
<keyword evidence="6 9" id="KW-1133">Transmembrane helix</keyword>
<feature type="transmembrane region" description="Helical" evidence="9">
    <location>
        <begin position="248"/>
        <end position="269"/>
    </location>
</feature>
<feature type="compositionally biased region" description="Basic residues" evidence="8">
    <location>
        <begin position="1"/>
        <end position="11"/>
    </location>
</feature>
<accession>A0A7W8B2J4</accession>
<organism evidence="10 11">
    <name type="scientific">Streptomyces spectabilis</name>
    <dbReference type="NCBI Taxonomy" id="68270"/>
    <lineage>
        <taxon>Bacteria</taxon>
        <taxon>Bacillati</taxon>
        <taxon>Actinomycetota</taxon>
        <taxon>Actinomycetes</taxon>
        <taxon>Kitasatosporales</taxon>
        <taxon>Streptomycetaceae</taxon>
        <taxon>Streptomyces</taxon>
    </lineage>
</organism>
<keyword evidence="7 9" id="KW-0472">Membrane</keyword>
<reference evidence="10 11" key="1">
    <citation type="submission" date="2020-08" db="EMBL/GenBank/DDBJ databases">
        <title>Genomic Encyclopedia of Type Strains, Phase III (KMG-III): the genomes of soil and plant-associated and newly described type strains.</title>
        <authorList>
            <person name="Whitman W."/>
        </authorList>
    </citation>
    <scope>NUCLEOTIDE SEQUENCE [LARGE SCALE GENOMIC DNA]</scope>
    <source>
        <strain evidence="10 11">CECT 3146</strain>
    </source>
</reference>
<dbReference type="PANTHER" id="PTHR21716">
    <property type="entry name" value="TRANSMEMBRANE PROTEIN"/>
    <property type="match status" value="1"/>
</dbReference>
<evidence type="ECO:0000256" key="2">
    <source>
        <dbReference type="ARBA" id="ARBA00009773"/>
    </source>
</evidence>
<feature type="transmembrane region" description="Helical" evidence="9">
    <location>
        <begin position="416"/>
        <end position="436"/>
    </location>
</feature>